<comment type="caution">
    <text evidence="1">The sequence shown here is derived from an EMBL/GenBank/DDBJ whole genome shotgun (WGS) entry which is preliminary data.</text>
</comment>
<organism evidence="1 2">
    <name type="scientific">Vespula squamosa</name>
    <name type="common">Southern yellow jacket</name>
    <name type="synonym">Wasp</name>
    <dbReference type="NCBI Taxonomy" id="30214"/>
    <lineage>
        <taxon>Eukaryota</taxon>
        <taxon>Metazoa</taxon>
        <taxon>Ecdysozoa</taxon>
        <taxon>Arthropoda</taxon>
        <taxon>Hexapoda</taxon>
        <taxon>Insecta</taxon>
        <taxon>Pterygota</taxon>
        <taxon>Neoptera</taxon>
        <taxon>Endopterygota</taxon>
        <taxon>Hymenoptera</taxon>
        <taxon>Apocrita</taxon>
        <taxon>Aculeata</taxon>
        <taxon>Vespoidea</taxon>
        <taxon>Vespidae</taxon>
        <taxon>Vespinae</taxon>
        <taxon>Vespula</taxon>
    </lineage>
</organism>
<reference evidence="1 2" key="1">
    <citation type="journal article" date="2024" name="Ann. Entomol. Soc. Am.">
        <title>Genomic analyses of the southern and eastern yellowjacket wasps (Hymenoptera: Vespidae) reveal evolutionary signatures of social life.</title>
        <authorList>
            <person name="Catto M.A."/>
            <person name="Caine P.B."/>
            <person name="Orr S.E."/>
            <person name="Hunt B.G."/>
            <person name="Goodisman M.A.D."/>
        </authorList>
    </citation>
    <scope>NUCLEOTIDE SEQUENCE [LARGE SCALE GENOMIC DNA]</scope>
    <source>
        <strain evidence="1">233</strain>
        <tissue evidence="1">Head and thorax</tissue>
    </source>
</reference>
<sequence length="96" mass="11260">MIRLCLKDKDHIEVLYIYSEITATDTFLQIFSYYKVCTLSKINTLACFVHTNIYFFNSNLLGHILSRINTLAIVYNALRSIRRIFQSYNLVSVIRS</sequence>
<dbReference type="AlphaFoldDB" id="A0ABD1ZU93"/>
<evidence type="ECO:0000313" key="1">
    <source>
        <dbReference type="EMBL" id="KAL2711943.1"/>
    </source>
</evidence>
<dbReference type="Proteomes" id="UP001607302">
    <property type="component" value="Unassembled WGS sequence"/>
</dbReference>
<evidence type="ECO:0000313" key="2">
    <source>
        <dbReference type="Proteomes" id="UP001607302"/>
    </source>
</evidence>
<keyword evidence="2" id="KW-1185">Reference proteome</keyword>
<gene>
    <name evidence="1" type="ORF">V1478_018178</name>
</gene>
<dbReference type="EMBL" id="JAUDFV010000167">
    <property type="protein sequence ID" value="KAL2711943.1"/>
    <property type="molecule type" value="Genomic_DNA"/>
</dbReference>
<accession>A0ABD1ZU93</accession>
<protein>
    <submittedName>
        <fullName evidence="1">Multidrug resistance-associated protein lethal(2)03659 isoform X1</fullName>
    </submittedName>
</protein>
<name>A0ABD1ZU93_VESSQ</name>
<proteinExistence type="predicted"/>